<dbReference type="PANTHER" id="PTHR46481">
    <property type="entry name" value="ZINC FINGER BED DOMAIN-CONTAINING PROTEIN 4"/>
    <property type="match status" value="1"/>
</dbReference>
<keyword evidence="8" id="KW-1185">Reference proteome</keyword>
<dbReference type="GO" id="GO:0008270">
    <property type="term" value="F:zinc ion binding"/>
    <property type="evidence" value="ECO:0007669"/>
    <property type="project" value="UniProtKB-KW"/>
</dbReference>
<feature type="region of interest" description="Disordered" evidence="6">
    <location>
        <begin position="1"/>
        <end position="25"/>
    </location>
</feature>
<evidence type="ECO:0000256" key="2">
    <source>
        <dbReference type="ARBA" id="ARBA00022723"/>
    </source>
</evidence>
<name>A0A0A8L455_9SACH</name>
<reference evidence="7 8" key="1">
    <citation type="submission" date="2014-03" db="EMBL/GenBank/DDBJ databases">
        <title>The genome of Kluyveromyces dobzhanskii.</title>
        <authorList>
            <person name="Nystedt B."/>
            <person name="Astrom S."/>
        </authorList>
    </citation>
    <scope>NUCLEOTIDE SEQUENCE [LARGE SCALE GENOMIC DNA]</scope>
    <source>
        <strain evidence="7 8">CBS 2104</strain>
    </source>
</reference>
<dbReference type="SUPFAM" id="SSF53098">
    <property type="entry name" value="Ribonuclease H-like"/>
    <property type="match status" value="1"/>
</dbReference>
<evidence type="ECO:0000313" key="7">
    <source>
        <dbReference type="EMBL" id="CDO92904.1"/>
    </source>
</evidence>
<dbReference type="Proteomes" id="UP000031516">
    <property type="component" value="Unassembled WGS sequence"/>
</dbReference>
<dbReference type="InterPro" id="IPR052035">
    <property type="entry name" value="ZnF_BED_domain_contain"/>
</dbReference>
<dbReference type="EMBL" id="CCBQ010000019">
    <property type="protein sequence ID" value="CDO92904.1"/>
    <property type="molecule type" value="Genomic_DNA"/>
</dbReference>
<dbReference type="GO" id="GO:0005634">
    <property type="term" value="C:nucleus"/>
    <property type="evidence" value="ECO:0007669"/>
    <property type="project" value="UniProtKB-SubCell"/>
</dbReference>
<evidence type="ECO:0000256" key="5">
    <source>
        <dbReference type="ARBA" id="ARBA00023242"/>
    </source>
</evidence>
<dbReference type="AlphaFoldDB" id="A0A0A8L455"/>
<accession>A0A0A8L455</accession>
<keyword evidence="3" id="KW-0863">Zinc-finger</keyword>
<evidence type="ECO:0000256" key="6">
    <source>
        <dbReference type="SAM" id="MobiDB-lite"/>
    </source>
</evidence>
<comment type="subcellular location">
    <subcellularLocation>
        <location evidence="1">Nucleus</location>
    </subcellularLocation>
</comment>
<dbReference type="PANTHER" id="PTHR46481:SF10">
    <property type="entry name" value="ZINC FINGER BED DOMAIN-CONTAINING PROTEIN 39"/>
    <property type="match status" value="1"/>
</dbReference>
<evidence type="ECO:0000313" key="8">
    <source>
        <dbReference type="Proteomes" id="UP000031516"/>
    </source>
</evidence>
<protein>
    <submittedName>
        <fullName evidence="7">WGS project CCBQ000000000 data, contig 00099</fullName>
    </submittedName>
</protein>
<gene>
    <name evidence="7" type="ORF">KLDO_g1213</name>
</gene>
<keyword evidence="2" id="KW-0479">Metal-binding</keyword>
<comment type="caution">
    <text evidence="7">The sequence shown here is derived from an EMBL/GenBank/DDBJ whole genome shotgun (WGS) entry which is preliminary data.</text>
</comment>
<feature type="compositionally biased region" description="Polar residues" evidence="6">
    <location>
        <begin position="1"/>
        <end position="11"/>
    </location>
</feature>
<evidence type="ECO:0000256" key="1">
    <source>
        <dbReference type="ARBA" id="ARBA00004123"/>
    </source>
</evidence>
<evidence type="ECO:0000256" key="3">
    <source>
        <dbReference type="ARBA" id="ARBA00022771"/>
    </source>
</evidence>
<dbReference type="OrthoDB" id="10441419at2759"/>
<evidence type="ECO:0000256" key="4">
    <source>
        <dbReference type="ARBA" id="ARBA00022833"/>
    </source>
</evidence>
<organism evidence="7 8">
    <name type="scientific">Kluyveromyces dobzhanskii CBS 2104</name>
    <dbReference type="NCBI Taxonomy" id="1427455"/>
    <lineage>
        <taxon>Eukaryota</taxon>
        <taxon>Fungi</taxon>
        <taxon>Dikarya</taxon>
        <taxon>Ascomycota</taxon>
        <taxon>Saccharomycotina</taxon>
        <taxon>Saccharomycetes</taxon>
        <taxon>Saccharomycetales</taxon>
        <taxon>Saccharomycetaceae</taxon>
        <taxon>Kluyveromyces</taxon>
    </lineage>
</organism>
<keyword evidence="4" id="KW-0862">Zinc</keyword>
<sequence>MTLLSIHNSTPTKKRALNSDQLPSPVSEVGEYCGEESSADRPAKLHKSLNNNLNSLYLNDERFKDINQYCQQSQTFNDNLLVGNLSNVKVYKGNVNDMQWSFCKPRPYKGAVQSVWSYFKENSDNGLYRCMLCSMVLRVEKHQNGNTVRILKKHLSQSGSKYYRCTVGCNPDQVYIGYCNWEDPEHINTETLSNNPNFKTMTANDYIWYIMNSTNQPMSFADDRAVIEVSNKLKEASPNSKHSACNSNNMRKLLDTSVGDVEALLSREFKRSNTVLSTPLVVHQKQEFEQKCLVRVKELSNTHYVSLVLDHWSDTRLRSFIGVVAVIWDKYRKKQRSFVIGMPETINHSSAAIKYQLEQVIQQFPGLDNIIISSAADNASSVKNACLGLSSQCPKRLLHLSCVNHSLNVINSKLVTEPSPRSIEQQVSKQNETLLKAKVLDYGEEAGFWKEVDTDVEGDTLVQEVSLEDDDHDYLNDDVNYRNTSNAEYSDVHDIFFNEIFGAGTDGSRVSVAHDLLEAINKLENECKKPTIRKQIRKYSLTKKLGDIDGLVPYIKTRWTYSVLCFERALLLAPCLKQLMKEGSLSPLLSECDFECIKVYILLLKPFQTITSFFNSPETTSRYLLPALSSYKDAVLPHITRLKAKLDRSQLGSGLNDKRTTVVLAQIERFLNKIEQYTGSYEQEKLLVVSSYFNCGYRNLPYLMRKLGLGYEMGNNKKNNELLSRRISNDVTDILFPMLNIHIESFGDENCQPRVPGIMSIVFDDGSETVDNTKVDESHFRCIFHSMVLKEVQSFNNQYNKMHVQYTEDHMKGNGTIYDGVSGMFKLSDGTNLSDYEYLLLTMRDVHHKIWGEIKNCPILTLFNHLMDSIAVSSTHIEHIFSISSILTNKRRGRITPESLEKRMKAKIAYMALGNYHKFDLNTTSLDQMLFVRKTDS</sequence>
<dbReference type="InterPro" id="IPR012337">
    <property type="entry name" value="RNaseH-like_sf"/>
</dbReference>
<proteinExistence type="predicted"/>
<keyword evidence="5" id="KW-0539">Nucleus</keyword>